<keyword evidence="3 6" id="KW-0805">Transcription regulation</keyword>
<keyword evidence="5 6" id="KW-0539">Nucleus</keyword>
<dbReference type="GO" id="GO:0045892">
    <property type="term" value="P:negative regulation of DNA-templated transcription"/>
    <property type="evidence" value="ECO:0007669"/>
    <property type="project" value="UniProtKB-UniRule"/>
</dbReference>
<dbReference type="InterPro" id="IPR006458">
    <property type="entry name" value="Ovate_C"/>
</dbReference>
<evidence type="ECO:0000256" key="4">
    <source>
        <dbReference type="ARBA" id="ARBA00023163"/>
    </source>
</evidence>
<feature type="domain" description="OVATE" evidence="7">
    <location>
        <begin position="221"/>
        <end position="287"/>
    </location>
</feature>
<comment type="function">
    <text evidence="6">Transcriptional repressor that regulates multiple aspects of plant growth and development.</text>
</comment>
<protein>
    <recommendedName>
        <fullName evidence="6">Transcription repressor</fullName>
    </recommendedName>
    <alternativeName>
        <fullName evidence="6">Ovate family protein</fullName>
    </alternativeName>
</protein>
<name>A0A0D9X2Y1_9ORYZ</name>
<organism evidence="8 9">
    <name type="scientific">Leersia perrieri</name>
    <dbReference type="NCBI Taxonomy" id="77586"/>
    <lineage>
        <taxon>Eukaryota</taxon>
        <taxon>Viridiplantae</taxon>
        <taxon>Streptophyta</taxon>
        <taxon>Embryophyta</taxon>
        <taxon>Tracheophyta</taxon>
        <taxon>Spermatophyta</taxon>
        <taxon>Magnoliopsida</taxon>
        <taxon>Liliopsida</taxon>
        <taxon>Poales</taxon>
        <taxon>Poaceae</taxon>
        <taxon>BOP clade</taxon>
        <taxon>Oryzoideae</taxon>
        <taxon>Oryzeae</taxon>
        <taxon>Oryzinae</taxon>
        <taxon>Leersia</taxon>
    </lineage>
</organism>
<dbReference type="Proteomes" id="UP000032180">
    <property type="component" value="Chromosome 7"/>
</dbReference>
<evidence type="ECO:0000313" key="8">
    <source>
        <dbReference type="EnsemblPlants" id="LPERR07G23190.1"/>
    </source>
</evidence>
<dbReference type="InterPro" id="IPR038933">
    <property type="entry name" value="Ovate"/>
</dbReference>
<evidence type="ECO:0000256" key="1">
    <source>
        <dbReference type="ARBA" id="ARBA00004123"/>
    </source>
</evidence>
<reference evidence="9" key="2">
    <citation type="submission" date="2013-12" db="EMBL/GenBank/DDBJ databases">
        <authorList>
            <person name="Yu Y."/>
            <person name="Lee S."/>
            <person name="de Baynast K."/>
            <person name="Wissotski M."/>
            <person name="Liu L."/>
            <person name="Talag J."/>
            <person name="Goicoechea J."/>
            <person name="Angelova A."/>
            <person name="Jetty R."/>
            <person name="Kudrna D."/>
            <person name="Golser W."/>
            <person name="Rivera L."/>
            <person name="Zhang J."/>
            <person name="Wing R."/>
        </authorList>
    </citation>
    <scope>NUCLEOTIDE SEQUENCE</scope>
</reference>
<keyword evidence="9" id="KW-1185">Reference proteome</keyword>
<evidence type="ECO:0000256" key="5">
    <source>
        <dbReference type="ARBA" id="ARBA00023242"/>
    </source>
</evidence>
<dbReference type="Gramene" id="LPERR07G23190.1">
    <property type="protein sequence ID" value="LPERR07G23190.1"/>
    <property type="gene ID" value="LPERR07G23190"/>
</dbReference>
<accession>A0A0D9X2Y1</accession>
<sequence>MPLPLFHRSISLLPLSAKLFPNKKQLPTNLTSTQFSSRPPHSLPSSTCFCYCTRHEYTMPLPTSWLFHKLRRRNTARVDANAAAAAVVEAPIVTATATACSPNRASYYFPSKERCRLPPPPPRVAAMDVVNPKLRDTRFPPRSPQPTNDIVFDVVAVSMAPMPELKLRPIVTKRSTADDDGEAASSPVACRMRRRRINHAKKKTASPARRRRRWLYESVVVVKESADPEEDFLASMAEMIAAAANDGDGGGVRSARELEELLACYLALNAADHHRAIVAAFRRVWLLAAGDNKSTIST</sequence>
<reference evidence="8" key="3">
    <citation type="submission" date="2015-04" db="UniProtKB">
        <authorList>
            <consortium name="EnsemblPlants"/>
        </authorList>
    </citation>
    <scope>IDENTIFICATION</scope>
</reference>
<dbReference type="NCBIfam" id="TIGR01568">
    <property type="entry name" value="A_thal_3678"/>
    <property type="match status" value="1"/>
</dbReference>
<dbReference type="AlphaFoldDB" id="A0A0D9X2Y1"/>
<comment type="subcellular location">
    <subcellularLocation>
        <location evidence="1 6">Nucleus</location>
    </subcellularLocation>
</comment>
<evidence type="ECO:0000256" key="6">
    <source>
        <dbReference type="RuleBase" id="RU367028"/>
    </source>
</evidence>
<reference evidence="8 9" key="1">
    <citation type="submission" date="2012-08" db="EMBL/GenBank/DDBJ databases">
        <title>Oryza genome evolution.</title>
        <authorList>
            <person name="Wing R.A."/>
        </authorList>
    </citation>
    <scope>NUCLEOTIDE SEQUENCE</scope>
</reference>
<dbReference type="PANTHER" id="PTHR33057:SF224">
    <property type="entry name" value="TRANSCRIPTION REPRESSOR"/>
    <property type="match status" value="1"/>
</dbReference>
<evidence type="ECO:0000259" key="7">
    <source>
        <dbReference type="PROSITE" id="PS51754"/>
    </source>
</evidence>
<evidence type="ECO:0000256" key="3">
    <source>
        <dbReference type="ARBA" id="ARBA00023015"/>
    </source>
</evidence>
<dbReference type="HOGENOM" id="CLU_036558_1_0_1"/>
<dbReference type="STRING" id="77586.A0A0D9X2Y1"/>
<evidence type="ECO:0000313" key="9">
    <source>
        <dbReference type="Proteomes" id="UP000032180"/>
    </source>
</evidence>
<dbReference type="PROSITE" id="PS51754">
    <property type="entry name" value="OVATE"/>
    <property type="match status" value="1"/>
</dbReference>
<keyword evidence="2 6" id="KW-0678">Repressor</keyword>
<dbReference type="eggNOG" id="ENOG502R45W">
    <property type="taxonomic scope" value="Eukaryota"/>
</dbReference>
<proteinExistence type="predicted"/>
<dbReference type="GO" id="GO:0005634">
    <property type="term" value="C:nucleus"/>
    <property type="evidence" value="ECO:0007669"/>
    <property type="project" value="UniProtKB-SubCell"/>
</dbReference>
<keyword evidence="4 6" id="KW-0804">Transcription</keyword>
<dbReference type="PANTHER" id="PTHR33057">
    <property type="entry name" value="TRANSCRIPTION REPRESSOR OFP7-RELATED"/>
    <property type="match status" value="1"/>
</dbReference>
<dbReference type="EnsemblPlants" id="LPERR07G23190.1">
    <property type="protein sequence ID" value="LPERR07G23190.1"/>
    <property type="gene ID" value="LPERR07G23190"/>
</dbReference>
<evidence type="ECO:0000256" key="2">
    <source>
        <dbReference type="ARBA" id="ARBA00022491"/>
    </source>
</evidence>
<dbReference type="Pfam" id="PF04844">
    <property type="entry name" value="Ovate"/>
    <property type="match status" value="1"/>
</dbReference>